<dbReference type="Proteomes" id="UP000696485">
    <property type="component" value="Unassembled WGS sequence"/>
</dbReference>
<comment type="caution">
    <text evidence="1">The sequence shown here is derived from an EMBL/GenBank/DDBJ whole genome shotgun (WGS) entry which is preliminary data.</text>
</comment>
<organism evidence="1 2">
    <name type="scientific">Podila minutissima</name>
    <dbReference type="NCBI Taxonomy" id="64525"/>
    <lineage>
        <taxon>Eukaryota</taxon>
        <taxon>Fungi</taxon>
        <taxon>Fungi incertae sedis</taxon>
        <taxon>Mucoromycota</taxon>
        <taxon>Mortierellomycotina</taxon>
        <taxon>Mortierellomycetes</taxon>
        <taxon>Mortierellales</taxon>
        <taxon>Mortierellaceae</taxon>
        <taxon>Podila</taxon>
    </lineage>
</organism>
<protein>
    <submittedName>
        <fullName evidence="1">Uncharacterized protein</fullName>
    </submittedName>
</protein>
<sequence length="385" mass="44595">MYRDVTETDCMKFEKLLAKHECTSATFIRQISNGEEDFSLNRTQLGDMKKFLVVMMYRSEDRRSQYFNRRFDFLTEISLKRHMDHNKFSSIQTVWFENLKWIIEAPVDDIVKEYQKAFIFRVKSESPAARLSPYRGPIHGSELEDFGYLMTQTIACIWQAEAGSEFILFEGCFGVWDGDTGIWFHNFFIISPRFAIVLVNELYLTERMKEKPRWTSLFGDSLHAFPETNYKKGPLPKDFDLETLFYHSTPDDVFKYKRIVVPKEDVYKVNGIFLDARRKFLTYKSTVSMYKSLRYHDKVKKHMFQDCLDYSVLRPGLPTVLPLGNSDATSGTTVLPPGNSGSNRRTSIILLIGKPVAGKSTILTQLGTKTSRGRSMGSTKDVYEE</sequence>
<reference evidence="1" key="1">
    <citation type="journal article" date="2020" name="Fungal Divers.">
        <title>Resolving the Mortierellaceae phylogeny through synthesis of multi-gene phylogenetics and phylogenomics.</title>
        <authorList>
            <person name="Vandepol N."/>
            <person name="Liber J."/>
            <person name="Desiro A."/>
            <person name="Na H."/>
            <person name="Kennedy M."/>
            <person name="Barry K."/>
            <person name="Grigoriev I.V."/>
            <person name="Miller A.N."/>
            <person name="O'Donnell K."/>
            <person name="Stajich J.E."/>
            <person name="Bonito G."/>
        </authorList>
    </citation>
    <scope>NUCLEOTIDE SEQUENCE</scope>
    <source>
        <strain evidence="1">NVP1</strain>
    </source>
</reference>
<proteinExistence type="predicted"/>
<name>A0A9P5SH56_9FUNG</name>
<dbReference type="EMBL" id="JAAAUY010000475">
    <property type="protein sequence ID" value="KAF9329428.1"/>
    <property type="molecule type" value="Genomic_DNA"/>
</dbReference>
<gene>
    <name evidence="1" type="ORF">BG006_007481</name>
</gene>
<accession>A0A9P5SH56</accession>
<dbReference type="AlphaFoldDB" id="A0A9P5SH56"/>
<evidence type="ECO:0000313" key="2">
    <source>
        <dbReference type="Proteomes" id="UP000696485"/>
    </source>
</evidence>
<keyword evidence="2" id="KW-1185">Reference proteome</keyword>
<dbReference type="Pfam" id="PF14022">
    <property type="entry name" value="DUF4238"/>
    <property type="match status" value="1"/>
</dbReference>
<evidence type="ECO:0000313" key="1">
    <source>
        <dbReference type="EMBL" id="KAF9329428.1"/>
    </source>
</evidence>
<dbReference type="InterPro" id="IPR025332">
    <property type="entry name" value="DUF4238"/>
</dbReference>